<accession>A0A9D2Y636</accession>
<evidence type="ECO:0000313" key="2">
    <source>
        <dbReference type="EMBL" id="KAF7214670.1"/>
    </source>
</evidence>
<dbReference type="InterPro" id="IPR025398">
    <property type="entry name" value="DUF4371"/>
</dbReference>
<sequence length="484" mass="54857">MPFRGHDETDSSSNRGNFLELLTYLEEFDPFLKDHSAPSHSTYLSPGSQNEMIKCCADEVTAGIINEMKHSKMFAVMVDEARDGCVEQLAVCVHYVGSDDTVKERFLQLSNLESDDVSIADTIENVLESNGLQELKCVAQAYDGAALMRGPVGRVQALFRQRHPEAVYVHCYAHELNLVLCHTCKAVSDASDFFNTLERLYSFFSVSLINHKAFTDMQKVLGLKESQLVQLSKTRWACQLQSVTCVIANFPALLRCLAEMNDPIAIGLHTQLVRLSSVYMLVMFKSLLSTIERLHMYLQMQDIDLAQATMYKEAVLETLKSMLTETADQLDKQATDIFEANNSQDVSRKRKQRHLDDYVVESTTGTRSHASSGDELRNHIFYPCIDRMLSELERRLSGVGTDLMKGIQACHPAAEDFMCGQSLELIANHYKISLRKEEIVVAKHFLMENKKKAPFQMWQVCFFFLTLPCFQDSEQCFKCETSCS</sequence>
<reference evidence="2" key="1">
    <citation type="submission" date="2020-03" db="EMBL/GenBank/DDBJ databases">
        <title>Intra-Species Differences in Population Size shape Life History and Genome Evolution.</title>
        <authorList>
            <person name="Willemsen D."/>
            <person name="Cui R."/>
            <person name="Valenzano D.R."/>
        </authorList>
    </citation>
    <scope>NUCLEOTIDE SEQUENCE</scope>
    <source>
        <strain evidence="2">GRZ</strain>
        <tissue evidence="2">Whole</tissue>
    </source>
</reference>
<dbReference type="InterPro" id="IPR012337">
    <property type="entry name" value="RNaseH-like_sf"/>
</dbReference>
<dbReference type="Pfam" id="PF14291">
    <property type="entry name" value="DUF4371"/>
    <property type="match status" value="1"/>
</dbReference>
<comment type="caution">
    <text evidence="2">The sequence shown here is derived from an EMBL/GenBank/DDBJ whole genome shotgun (WGS) entry which is preliminary data.</text>
</comment>
<proteinExistence type="predicted"/>
<dbReference type="PANTHER" id="PTHR45749:SF37">
    <property type="entry name" value="OS05G0311600 PROTEIN"/>
    <property type="match status" value="1"/>
</dbReference>
<dbReference type="OMA" id="LDCISCL"/>
<name>A0A9D2Y636_NOTFU</name>
<dbReference type="KEGG" id="nfu:107380833"/>
<dbReference type="SUPFAM" id="SSF53098">
    <property type="entry name" value="Ribonuclease H-like"/>
    <property type="match status" value="1"/>
</dbReference>
<gene>
    <name evidence="2" type="ORF">G4P62_006729</name>
</gene>
<dbReference type="Proteomes" id="UP000822369">
    <property type="component" value="Chromosome 9"/>
</dbReference>
<protein>
    <submittedName>
        <fullName evidence="2">Zinc finger MYM-type protein 1-like</fullName>
    </submittedName>
</protein>
<dbReference type="EMBL" id="JAAVVJ010000009">
    <property type="protein sequence ID" value="KAF7214670.1"/>
    <property type="molecule type" value="Genomic_DNA"/>
</dbReference>
<dbReference type="PANTHER" id="PTHR45749">
    <property type="match status" value="1"/>
</dbReference>
<evidence type="ECO:0000313" key="3">
    <source>
        <dbReference type="Proteomes" id="UP000822369"/>
    </source>
</evidence>
<organism evidence="2 3">
    <name type="scientific">Nothobranchius furzeri</name>
    <name type="common">Turquoise killifish</name>
    <dbReference type="NCBI Taxonomy" id="105023"/>
    <lineage>
        <taxon>Eukaryota</taxon>
        <taxon>Metazoa</taxon>
        <taxon>Chordata</taxon>
        <taxon>Craniata</taxon>
        <taxon>Vertebrata</taxon>
        <taxon>Euteleostomi</taxon>
        <taxon>Actinopterygii</taxon>
        <taxon>Neopterygii</taxon>
        <taxon>Teleostei</taxon>
        <taxon>Neoteleostei</taxon>
        <taxon>Acanthomorphata</taxon>
        <taxon>Ovalentaria</taxon>
        <taxon>Atherinomorphae</taxon>
        <taxon>Cyprinodontiformes</taxon>
        <taxon>Nothobranchiidae</taxon>
        <taxon>Nothobranchius</taxon>
    </lineage>
</organism>
<evidence type="ECO:0000259" key="1">
    <source>
        <dbReference type="Pfam" id="PF14291"/>
    </source>
</evidence>
<feature type="domain" description="DUF4371" evidence="1">
    <location>
        <begin position="1"/>
        <end position="150"/>
    </location>
</feature>
<dbReference type="AlphaFoldDB" id="A0A9D2Y636"/>